<protein>
    <submittedName>
        <fullName evidence="1">Uncharacterized protein</fullName>
    </submittedName>
</protein>
<feature type="non-terminal residue" evidence="1">
    <location>
        <position position="80"/>
    </location>
</feature>
<name>A0ACC1HD13_9FUNG</name>
<accession>A0ACC1HD13</accession>
<reference evidence="1" key="1">
    <citation type="submission" date="2022-06" db="EMBL/GenBank/DDBJ databases">
        <title>Phylogenomic reconstructions and comparative analyses of Kickxellomycotina fungi.</title>
        <authorList>
            <person name="Reynolds N.K."/>
            <person name="Stajich J.E."/>
            <person name="Barry K."/>
            <person name="Grigoriev I.V."/>
            <person name="Crous P."/>
            <person name="Smith M.E."/>
        </authorList>
    </citation>
    <scope>NUCLEOTIDE SEQUENCE</scope>
    <source>
        <strain evidence="1">RSA 2271</strain>
    </source>
</reference>
<gene>
    <name evidence="1" type="ORF">EV182_005768</name>
</gene>
<comment type="caution">
    <text evidence="1">The sequence shown here is derived from an EMBL/GenBank/DDBJ whole genome shotgun (WGS) entry which is preliminary data.</text>
</comment>
<dbReference type="Proteomes" id="UP001145114">
    <property type="component" value="Unassembled WGS sequence"/>
</dbReference>
<keyword evidence="2" id="KW-1185">Reference proteome</keyword>
<organism evidence="1 2">
    <name type="scientific">Spiromyces aspiralis</name>
    <dbReference type="NCBI Taxonomy" id="68401"/>
    <lineage>
        <taxon>Eukaryota</taxon>
        <taxon>Fungi</taxon>
        <taxon>Fungi incertae sedis</taxon>
        <taxon>Zoopagomycota</taxon>
        <taxon>Kickxellomycotina</taxon>
        <taxon>Kickxellomycetes</taxon>
        <taxon>Kickxellales</taxon>
        <taxon>Kickxellaceae</taxon>
        <taxon>Spiromyces</taxon>
    </lineage>
</organism>
<proteinExistence type="predicted"/>
<sequence>MLQQKENALKRKRQPPSSVSASNSDGTGERGQENVSGSPRQTGEEEADGEQVQADSNDHEPSAAKLVFDDDENEDAEDYY</sequence>
<evidence type="ECO:0000313" key="1">
    <source>
        <dbReference type="EMBL" id="KAJ1673167.1"/>
    </source>
</evidence>
<dbReference type="EMBL" id="JAMZIH010007300">
    <property type="protein sequence ID" value="KAJ1673167.1"/>
    <property type="molecule type" value="Genomic_DNA"/>
</dbReference>
<evidence type="ECO:0000313" key="2">
    <source>
        <dbReference type="Proteomes" id="UP001145114"/>
    </source>
</evidence>